<gene>
    <name evidence="3" type="primary">SRP</name>
    <name evidence="3" type="ORF">AXF42_Ash007647</name>
</gene>
<sequence length="273" mass="30420">MRNFLPYNYRPPPSALSQDRSEIRSDPGRRAKMADTGAQPDELRREQVGAKLKYLDFVQVAALQAATCFWSLYVFARENAGPLRPGVQTVEGTVKAVVGPVYEKFRDVPFELLKFVDHKIDEVVREVDRHVPSLLKRVSTQSYSAAQRAPEVAKSLAAEVQRSGLTATALEMAREAKVRFVPVVQHVWGRCEPVVERYAVATWRSLNQLPVFPQVAQIVVPTAAYWSDKYNRAVACAGDRGYVVAEFLPLVPTERISKVFAGEVNAPPPPTAQ</sequence>
<evidence type="ECO:0000256" key="2">
    <source>
        <dbReference type="SAM" id="MobiDB-lite"/>
    </source>
</evidence>
<evidence type="ECO:0000313" key="3">
    <source>
        <dbReference type="EMBL" id="PKA50991.1"/>
    </source>
</evidence>
<dbReference type="Proteomes" id="UP000236161">
    <property type="component" value="Unassembled WGS sequence"/>
</dbReference>
<proteinExistence type="inferred from homology"/>
<evidence type="ECO:0000256" key="1">
    <source>
        <dbReference type="ARBA" id="ARBA00009737"/>
    </source>
</evidence>
<comment type="similarity">
    <text evidence="1">Belongs to the REF/SRPP family.</text>
</comment>
<dbReference type="PANTHER" id="PTHR33732:SF3">
    <property type="entry name" value="OS07G0671800 PROTEIN"/>
    <property type="match status" value="1"/>
</dbReference>
<dbReference type="AlphaFoldDB" id="A0A2I0A621"/>
<keyword evidence="4" id="KW-1185">Reference proteome</keyword>
<feature type="region of interest" description="Disordered" evidence="2">
    <location>
        <begin position="1"/>
        <end position="42"/>
    </location>
</feature>
<evidence type="ECO:0000313" key="4">
    <source>
        <dbReference type="Proteomes" id="UP000236161"/>
    </source>
</evidence>
<dbReference type="Pfam" id="PF05755">
    <property type="entry name" value="REF"/>
    <property type="match status" value="1"/>
</dbReference>
<accession>A0A2I0A621</accession>
<organism evidence="3 4">
    <name type="scientific">Apostasia shenzhenica</name>
    <dbReference type="NCBI Taxonomy" id="1088818"/>
    <lineage>
        <taxon>Eukaryota</taxon>
        <taxon>Viridiplantae</taxon>
        <taxon>Streptophyta</taxon>
        <taxon>Embryophyta</taxon>
        <taxon>Tracheophyta</taxon>
        <taxon>Spermatophyta</taxon>
        <taxon>Magnoliopsida</taxon>
        <taxon>Liliopsida</taxon>
        <taxon>Asparagales</taxon>
        <taxon>Orchidaceae</taxon>
        <taxon>Apostasioideae</taxon>
        <taxon>Apostasia</taxon>
    </lineage>
</organism>
<dbReference type="PANTHER" id="PTHR33732">
    <property type="entry name" value="REF/SRPP-LIKE PROTEIN OS05G0151300/LOC_OS05G05940"/>
    <property type="match status" value="1"/>
</dbReference>
<name>A0A2I0A621_9ASPA</name>
<reference evidence="3 4" key="1">
    <citation type="journal article" date="2017" name="Nature">
        <title>The Apostasia genome and the evolution of orchids.</title>
        <authorList>
            <person name="Zhang G.Q."/>
            <person name="Liu K.W."/>
            <person name="Li Z."/>
            <person name="Lohaus R."/>
            <person name="Hsiao Y.Y."/>
            <person name="Niu S.C."/>
            <person name="Wang J.Y."/>
            <person name="Lin Y.C."/>
            <person name="Xu Q."/>
            <person name="Chen L.J."/>
            <person name="Yoshida K."/>
            <person name="Fujiwara S."/>
            <person name="Wang Z.W."/>
            <person name="Zhang Y.Q."/>
            <person name="Mitsuda N."/>
            <person name="Wang M."/>
            <person name="Liu G.H."/>
            <person name="Pecoraro L."/>
            <person name="Huang H.X."/>
            <person name="Xiao X.J."/>
            <person name="Lin M."/>
            <person name="Wu X.Y."/>
            <person name="Wu W.L."/>
            <person name="Chen Y.Y."/>
            <person name="Chang S.B."/>
            <person name="Sakamoto S."/>
            <person name="Ohme-Takagi M."/>
            <person name="Yagi M."/>
            <person name="Zeng S.J."/>
            <person name="Shen C.Y."/>
            <person name="Yeh C.M."/>
            <person name="Luo Y.B."/>
            <person name="Tsai W.C."/>
            <person name="Van de Peer Y."/>
            <person name="Liu Z.J."/>
        </authorList>
    </citation>
    <scope>NUCLEOTIDE SEQUENCE [LARGE SCALE GENOMIC DNA]</scope>
    <source>
        <strain evidence="4">cv. Shenzhen</strain>
        <tissue evidence="3">Stem</tissue>
    </source>
</reference>
<dbReference type="STRING" id="1088818.A0A2I0A621"/>
<dbReference type="OrthoDB" id="1905464at2759"/>
<dbReference type="InterPro" id="IPR008802">
    <property type="entry name" value="REF"/>
</dbReference>
<feature type="compositionally biased region" description="Basic and acidic residues" evidence="2">
    <location>
        <begin position="19"/>
        <end position="33"/>
    </location>
</feature>
<dbReference type="EMBL" id="KZ452015">
    <property type="protein sequence ID" value="PKA50991.1"/>
    <property type="molecule type" value="Genomic_DNA"/>
</dbReference>
<protein>
    <submittedName>
        <fullName evidence="3">Stress-related protein</fullName>
    </submittedName>
</protein>